<evidence type="ECO:0000256" key="10">
    <source>
        <dbReference type="ARBA" id="ARBA00022832"/>
    </source>
</evidence>
<dbReference type="FunFam" id="3.40.50.720:FF:000121">
    <property type="entry name" value="Prostaglandin reductase 2"/>
    <property type="match status" value="1"/>
</dbReference>
<evidence type="ECO:0000256" key="23">
    <source>
        <dbReference type="ARBA" id="ARBA00047871"/>
    </source>
</evidence>
<evidence type="ECO:0000256" key="21">
    <source>
        <dbReference type="ARBA" id="ARBA00047617"/>
    </source>
</evidence>
<dbReference type="SUPFAM" id="SSF50129">
    <property type="entry name" value="GroES-like"/>
    <property type="match status" value="2"/>
</dbReference>
<comment type="subcellular location">
    <subcellularLocation>
        <location evidence="1">Cytoplasm</location>
    </subcellularLocation>
</comment>
<evidence type="ECO:0000256" key="13">
    <source>
        <dbReference type="ARBA" id="ARBA00023002"/>
    </source>
</evidence>
<evidence type="ECO:0000256" key="33">
    <source>
        <dbReference type="ARBA" id="ARBA00049179"/>
    </source>
</evidence>
<keyword evidence="12" id="KW-0007">Acetylation</keyword>
<dbReference type="EnsemblMetazoa" id="AMAM012230-RA">
    <property type="protein sequence ID" value="AMAM012230-PA"/>
    <property type="gene ID" value="AMAM012230"/>
</dbReference>
<organism evidence="36 37">
    <name type="scientific">Anopheles maculatus</name>
    <dbReference type="NCBI Taxonomy" id="74869"/>
    <lineage>
        <taxon>Eukaryota</taxon>
        <taxon>Metazoa</taxon>
        <taxon>Ecdysozoa</taxon>
        <taxon>Arthropoda</taxon>
        <taxon>Hexapoda</taxon>
        <taxon>Insecta</taxon>
        <taxon>Pterygota</taxon>
        <taxon>Neoptera</taxon>
        <taxon>Endopterygota</taxon>
        <taxon>Diptera</taxon>
        <taxon>Nematocera</taxon>
        <taxon>Culicoidea</taxon>
        <taxon>Culicidae</taxon>
        <taxon>Anophelinae</taxon>
        <taxon>Anopheles</taxon>
        <taxon>Anopheles maculatus group</taxon>
    </lineage>
</organism>
<reference evidence="36" key="2">
    <citation type="submission" date="2020-05" db="UniProtKB">
        <authorList>
            <consortium name="EnsemblMetazoa"/>
        </authorList>
    </citation>
    <scope>IDENTIFICATION</scope>
    <source>
        <strain evidence="36">maculatus3</strain>
    </source>
</reference>
<dbReference type="InterPro" id="IPR045010">
    <property type="entry name" value="MDR_fam"/>
</dbReference>
<comment type="catalytic activity">
    <reaction evidence="27">
        <text>13,14-dihydro-15-oxo-PGF2alpha + NADP(+) = 15-oxoprostaglandin F2alpha + NADPH + H(+)</text>
        <dbReference type="Rhea" id="RHEA:50588"/>
        <dbReference type="ChEBI" id="CHEBI:15378"/>
        <dbReference type="ChEBI" id="CHEBI:57783"/>
        <dbReference type="ChEBI" id="CHEBI:58349"/>
        <dbReference type="ChEBI" id="CHEBI:133374"/>
        <dbReference type="ChEBI" id="CHEBI:133409"/>
    </reaction>
    <physiologicalReaction direction="right-to-left" evidence="27">
        <dbReference type="Rhea" id="RHEA:50590"/>
    </physiologicalReaction>
</comment>
<comment type="catalytic activity">
    <reaction evidence="29">
        <text>20-hydroxy-leukotriene B4 + NADP(+) = 12-oxo-20-hydroxy-leukotriene B4 + NADPH + H(+)</text>
        <dbReference type="Rhea" id="RHEA:51208"/>
        <dbReference type="ChEBI" id="CHEBI:15378"/>
        <dbReference type="ChEBI" id="CHEBI:57460"/>
        <dbReference type="ChEBI" id="CHEBI:57783"/>
        <dbReference type="ChEBI" id="CHEBI:58349"/>
        <dbReference type="ChEBI" id="CHEBI:133346"/>
    </reaction>
    <physiologicalReaction direction="left-to-right" evidence="29">
        <dbReference type="Rhea" id="RHEA:51209"/>
    </physiologicalReaction>
</comment>
<evidence type="ECO:0000256" key="29">
    <source>
        <dbReference type="ARBA" id="ARBA00048591"/>
    </source>
</evidence>
<dbReference type="InterPro" id="IPR020843">
    <property type="entry name" value="ER"/>
</dbReference>
<evidence type="ECO:0000256" key="8">
    <source>
        <dbReference type="ARBA" id="ARBA00022501"/>
    </source>
</evidence>
<dbReference type="GO" id="GO:0047522">
    <property type="term" value="F:15-oxoprostaglandin 13-reductase [NAD(P)+] activity"/>
    <property type="evidence" value="ECO:0007669"/>
    <property type="project" value="UniProtKB-EC"/>
</dbReference>
<evidence type="ECO:0000256" key="22">
    <source>
        <dbReference type="ARBA" id="ARBA00047742"/>
    </source>
</evidence>
<keyword evidence="11" id="KW-0521">NADP</keyword>
<keyword evidence="7" id="KW-0963">Cytoplasm</keyword>
<dbReference type="GO" id="GO:0032440">
    <property type="term" value="F:2-alkenal reductase [NAD(P)H] activity"/>
    <property type="evidence" value="ECO:0007669"/>
    <property type="project" value="UniProtKB-EC"/>
</dbReference>
<dbReference type="GO" id="GO:0005737">
    <property type="term" value="C:cytoplasm"/>
    <property type="evidence" value="ECO:0007669"/>
    <property type="project" value="UniProtKB-SubCell"/>
</dbReference>
<evidence type="ECO:0000256" key="31">
    <source>
        <dbReference type="ARBA" id="ARBA00049068"/>
    </source>
</evidence>
<comment type="catalytic activity">
    <reaction evidence="32">
        <text>13,14-dihydro-15-oxo-prostaglandin E1 + NADP(+) = 15-oxoprostaglandin E1 + NADPH + H(+)</text>
        <dbReference type="Rhea" id="RHEA:50584"/>
        <dbReference type="ChEBI" id="CHEBI:15378"/>
        <dbReference type="ChEBI" id="CHEBI:57401"/>
        <dbReference type="ChEBI" id="CHEBI:57783"/>
        <dbReference type="ChEBI" id="CHEBI:58349"/>
        <dbReference type="ChEBI" id="CHEBI:133408"/>
    </reaction>
    <physiologicalReaction direction="right-to-left" evidence="32">
        <dbReference type="Rhea" id="RHEA:50586"/>
    </physiologicalReaction>
</comment>
<evidence type="ECO:0000256" key="6">
    <source>
        <dbReference type="ARBA" id="ARBA00020651"/>
    </source>
</evidence>
<evidence type="ECO:0000256" key="27">
    <source>
        <dbReference type="ARBA" id="ARBA00048290"/>
    </source>
</evidence>
<dbReference type="PANTHER" id="PTHR43205">
    <property type="entry name" value="PROSTAGLANDIN REDUCTASE"/>
    <property type="match status" value="1"/>
</dbReference>
<protein>
    <recommendedName>
        <fullName evidence="6">Prostaglandin reductase 1</fullName>
        <ecNumber evidence="4">1.3.1.48</ecNumber>
        <ecNumber evidence="5">1.3.1.74</ecNumber>
    </recommendedName>
    <alternativeName>
        <fullName evidence="19">15-oxoprostaglandin 13-reductase</fullName>
    </alternativeName>
    <alternativeName>
        <fullName evidence="17">Dithiolethione-inducible gene 1 protein</fullName>
    </alternativeName>
    <alternativeName>
        <fullName evidence="16">Leukotriene B4 12-hydroxydehydrogenase</fullName>
    </alternativeName>
    <alternativeName>
        <fullName evidence="18">NAD(P)H-dependent alkenal/one oxidoreductase</fullName>
    </alternativeName>
</protein>
<comment type="subunit">
    <text evidence="3">Monomer or homodimer.</text>
</comment>
<comment type="catalytic activity">
    <reaction evidence="26">
        <text>nonan-2-one + NADP(+) = (3E)-nonen-2-one + NADPH + H(+)</text>
        <dbReference type="Rhea" id="RHEA:50616"/>
        <dbReference type="ChEBI" id="CHEBI:15378"/>
        <dbReference type="ChEBI" id="CHEBI:57783"/>
        <dbReference type="ChEBI" id="CHEBI:58349"/>
        <dbReference type="ChEBI" id="CHEBI:77927"/>
        <dbReference type="ChEBI" id="CHEBI:133457"/>
    </reaction>
    <physiologicalReaction direction="right-to-left" evidence="26">
        <dbReference type="Rhea" id="RHEA:50618"/>
    </physiologicalReaction>
</comment>
<dbReference type="InterPro" id="IPR014190">
    <property type="entry name" value="PTGR1"/>
</dbReference>
<evidence type="ECO:0000256" key="34">
    <source>
        <dbReference type="ARBA" id="ARBA00049368"/>
    </source>
</evidence>
<comment type="catalytic activity">
    <reaction evidence="30">
        <text>6-trans-leukotriene B4 + NADP(+) = 12-oxo-(5S)-hydroxy-(6E,8E,10E,14Z)-eicosatetraenoate + NADPH + H(+)</text>
        <dbReference type="Rhea" id="RHEA:51204"/>
        <dbReference type="ChEBI" id="CHEBI:15378"/>
        <dbReference type="ChEBI" id="CHEBI:57783"/>
        <dbReference type="ChEBI" id="CHEBI:58349"/>
        <dbReference type="ChEBI" id="CHEBI:90723"/>
        <dbReference type="ChEBI" id="CHEBI:133974"/>
    </reaction>
    <physiologicalReaction direction="left-to-right" evidence="30">
        <dbReference type="Rhea" id="RHEA:51205"/>
    </physiologicalReaction>
</comment>
<evidence type="ECO:0000256" key="26">
    <source>
        <dbReference type="ARBA" id="ARBA00048066"/>
    </source>
</evidence>
<comment type="catalytic activity">
    <reaction evidence="31">
        <text>(5S,12S)-dihydroxy-(6E,10E,12E,14Z)-eicosatetraenoate + NADP(+) = 12-oxo-(5S)-hydroxy-(6E,8E,10E,14Z)-eicosatetraenoate + NADPH + H(+)</text>
        <dbReference type="Rhea" id="RHEA:51212"/>
        <dbReference type="ChEBI" id="CHEBI:15378"/>
        <dbReference type="ChEBI" id="CHEBI:57783"/>
        <dbReference type="ChEBI" id="CHEBI:58349"/>
        <dbReference type="ChEBI" id="CHEBI:133974"/>
        <dbReference type="ChEBI" id="CHEBI:133975"/>
    </reaction>
    <physiologicalReaction direction="left-to-right" evidence="31">
        <dbReference type="Rhea" id="RHEA:51213"/>
    </physiologicalReaction>
</comment>
<dbReference type="PANTHER" id="PTHR43205:SF7">
    <property type="entry name" value="PROSTAGLANDIN REDUCTASE 1"/>
    <property type="match status" value="1"/>
</dbReference>
<dbReference type="CDD" id="cd08294">
    <property type="entry name" value="leukotriene_B4_DH_like"/>
    <property type="match status" value="1"/>
</dbReference>
<dbReference type="InterPro" id="IPR041694">
    <property type="entry name" value="ADH_N_2"/>
</dbReference>
<keyword evidence="10" id="KW-0276">Fatty acid metabolism</keyword>
<dbReference type="InterPro" id="IPR011032">
    <property type="entry name" value="GroES-like_sf"/>
</dbReference>
<dbReference type="Gene3D" id="3.90.180.10">
    <property type="entry name" value="Medium-chain alcohol dehydrogenases, catalytic domain"/>
    <property type="match status" value="1"/>
</dbReference>
<evidence type="ECO:0000256" key="1">
    <source>
        <dbReference type="ARBA" id="ARBA00004496"/>
    </source>
</evidence>
<comment type="catalytic activity">
    <reaction evidence="33">
        <text>an n-alkanal + NADP(+) = an alk-2-enal + NADPH + H(+)</text>
        <dbReference type="Rhea" id="RHEA:13737"/>
        <dbReference type="ChEBI" id="CHEBI:12834"/>
        <dbReference type="ChEBI" id="CHEBI:13757"/>
        <dbReference type="ChEBI" id="CHEBI:15378"/>
        <dbReference type="ChEBI" id="CHEBI:57783"/>
        <dbReference type="ChEBI" id="CHEBI:58349"/>
        <dbReference type="EC" id="1.3.1.74"/>
    </reaction>
    <physiologicalReaction direction="right-to-left" evidence="33">
        <dbReference type="Rhea" id="RHEA:13739"/>
    </physiologicalReaction>
</comment>
<evidence type="ECO:0000256" key="15">
    <source>
        <dbReference type="ARBA" id="ARBA00023278"/>
    </source>
</evidence>
<name>A0A182SS03_9DIPT</name>
<evidence type="ECO:0000256" key="17">
    <source>
        <dbReference type="ARBA" id="ARBA00032255"/>
    </source>
</evidence>
<keyword evidence="14" id="KW-0443">Lipid metabolism</keyword>
<feature type="domain" description="Enoyl reductase (ER)" evidence="35">
    <location>
        <begin position="19"/>
        <end position="329"/>
    </location>
</feature>
<reference evidence="37" key="1">
    <citation type="submission" date="2013-09" db="EMBL/GenBank/DDBJ databases">
        <title>The Genome Sequence of Anopheles maculatus species B.</title>
        <authorList>
            <consortium name="The Broad Institute Genomics Platform"/>
            <person name="Neafsey D.E."/>
            <person name="Besansky N."/>
            <person name="Howell P."/>
            <person name="Walton C."/>
            <person name="Young S.K."/>
            <person name="Zeng Q."/>
            <person name="Gargeya S."/>
            <person name="Fitzgerald M."/>
            <person name="Haas B."/>
            <person name="Abouelleil A."/>
            <person name="Allen A.W."/>
            <person name="Alvarado L."/>
            <person name="Arachchi H.M."/>
            <person name="Berlin A.M."/>
            <person name="Chapman S.B."/>
            <person name="Gainer-Dewar J."/>
            <person name="Goldberg J."/>
            <person name="Griggs A."/>
            <person name="Gujja S."/>
            <person name="Hansen M."/>
            <person name="Howarth C."/>
            <person name="Imamovic A."/>
            <person name="Ireland A."/>
            <person name="Larimer J."/>
            <person name="McCowan C."/>
            <person name="Murphy C."/>
            <person name="Pearson M."/>
            <person name="Poon T.W."/>
            <person name="Priest M."/>
            <person name="Roberts A."/>
            <person name="Saif S."/>
            <person name="Shea T."/>
            <person name="Sisk P."/>
            <person name="Sykes S."/>
            <person name="Wortman J."/>
            <person name="Nusbaum C."/>
            <person name="Birren B."/>
        </authorList>
    </citation>
    <scope>NUCLEOTIDE SEQUENCE [LARGE SCALE GENOMIC DNA]</scope>
    <source>
        <strain evidence="37">maculatus3</strain>
    </source>
</reference>
<keyword evidence="15" id="KW-0379">Hydroxylation</keyword>
<evidence type="ECO:0000256" key="7">
    <source>
        <dbReference type="ARBA" id="ARBA00022490"/>
    </source>
</evidence>
<dbReference type="SMART" id="SM00829">
    <property type="entry name" value="PKS_ER"/>
    <property type="match status" value="1"/>
</dbReference>
<proteinExistence type="inferred from homology"/>
<dbReference type="VEuPathDB" id="VectorBase:AMAM012230"/>
<keyword evidence="13" id="KW-0560">Oxidoreductase</keyword>
<keyword evidence="37" id="KW-1185">Reference proteome</keyword>
<evidence type="ECO:0000256" key="11">
    <source>
        <dbReference type="ARBA" id="ARBA00022857"/>
    </source>
</evidence>
<evidence type="ECO:0000256" key="14">
    <source>
        <dbReference type="ARBA" id="ARBA00023098"/>
    </source>
</evidence>
<evidence type="ECO:0000256" key="2">
    <source>
        <dbReference type="ARBA" id="ARBA00010460"/>
    </source>
</evidence>
<dbReference type="EC" id="1.3.1.48" evidence="4"/>
<evidence type="ECO:0000256" key="20">
    <source>
        <dbReference type="ARBA" id="ARBA00047461"/>
    </source>
</evidence>
<evidence type="ECO:0000256" key="12">
    <source>
        <dbReference type="ARBA" id="ARBA00022990"/>
    </source>
</evidence>
<comment type="catalytic activity">
    <reaction evidence="34">
        <text>hexanal + NADP(+) = (E)-hex-2-enal + NADPH + H(+)</text>
        <dbReference type="Rhea" id="RHEA:50776"/>
        <dbReference type="ChEBI" id="CHEBI:15378"/>
        <dbReference type="ChEBI" id="CHEBI:28913"/>
        <dbReference type="ChEBI" id="CHEBI:57783"/>
        <dbReference type="ChEBI" id="CHEBI:58349"/>
        <dbReference type="ChEBI" id="CHEBI:88528"/>
    </reaction>
    <physiologicalReaction direction="right-to-left" evidence="34">
        <dbReference type="Rhea" id="RHEA:50778"/>
    </physiologicalReaction>
</comment>
<evidence type="ECO:0000256" key="32">
    <source>
        <dbReference type="ARBA" id="ARBA00049070"/>
    </source>
</evidence>
<evidence type="ECO:0000259" key="35">
    <source>
        <dbReference type="SMART" id="SM00829"/>
    </source>
</evidence>
<evidence type="ECO:0000256" key="16">
    <source>
        <dbReference type="ARBA" id="ARBA00031851"/>
    </source>
</evidence>
<evidence type="ECO:0000256" key="28">
    <source>
        <dbReference type="ARBA" id="ARBA00048387"/>
    </source>
</evidence>
<comment type="catalytic activity">
    <reaction evidence="23">
        <text>leukotriene B4 + NADP(+) = 12-oxo-leukotriene B4 + NADPH + H(+)</text>
        <dbReference type="Rhea" id="RHEA:50608"/>
        <dbReference type="ChEBI" id="CHEBI:15378"/>
        <dbReference type="ChEBI" id="CHEBI:57461"/>
        <dbReference type="ChEBI" id="CHEBI:57783"/>
        <dbReference type="ChEBI" id="CHEBI:58349"/>
        <dbReference type="ChEBI" id="CHEBI:133309"/>
    </reaction>
    <physiologicalReaction direction="left-to-right" evidence="23">
        <dbReference type="Rhea" id="RHEA:50609"/>
    </physiologicalReaction>
</comment>
<dbReference type="InterPro" id="IPR013149">
    <property type="entry name" value="ADH-like_C"/>
</dbReference>
<comment type="catalytic activity">
    <reaction evidence="22">
        <text>pentan-2-one + NADP(+) = (E)-pent-3-en-2-one + NADPH + H(+)</text>
        <dbReference type="Rhea" id="RHEA:50788"/>
        <dbReference type="ChEBI" id="CHEBI:15378"/>
        <dbReference type="ChEBI" id="CHEBI:16472"/>
        <dbReference type="ChEBI" id="CHEBI:57783"/>
        <dbReference type="ChEBI" id="CHEBI:58349"/>
        <dbReference type="ChEBI" id="CHEBI:145276"/>
    </reaction>
    <physiologicalReaction direction="right-to-left" evidence="22">
        <dbReference type="Rhea" id="RHEA:50790"/>
    </physiologicalReaction>
</comment>
<comment type="catalytic activity">
    <reaction evidence="25">
        <text>dodecanal + NADP(+) = (2E)-dodecenal + NADPH + H(+)</text>
        <dbReference type="Rhea" id="RHEA:50784"/>
        <dbReference type="ChEBI" id="CHEBI:15378"/>
        <dbReference type="ChEBI" id="CHEBI:27836"/>
        <dbReference type="ChEBI" id="CHEBI:57783"/>
        <dbReference type="ChEBI" id="CHEBI:58349"/>
        <dbReference type="ChEBI" id="CHEBI:133741"/>
    </reaction>
    <physiologicalReaction direction="right-to-left" evidence="25">
        <dbReference type="Rhea" id="RHEA:50786"/>
    </physiologicalReaction>
</comment>
<evidence type="ECO:0000256" key="18">
    <source>
        <dbReference type="ARBA" id="ARBA00032297"/>
    </source>
</evidence>
<dbReference type="Gene3D" id="3.40.50.720">
    <property type="entry name" value="NAD(P)-binding Rossmann-like Domain"/>
    <property type="match status" value="1"/>
</dbReference>
<comment type="catalytic activity">
    <reaction evidence="24">
        <text>13,14-dihydro-15-oxo-prostaglandin F1alpha + NADP(+) = 15-oxoprostaglandin F1alpha + NADPH + H(+)</text>
        <dbReference type="Rhea" id="RHEA:50592"/>
        <dbReference type="ChEBI" id="CHEBI:15378"/>
        <dbReference type="ChEBI" id="CHEBI:57783"/>
        <dbReference type="ChEBI" id="CHEBI:58349"/>
        <dbReference type="ChEBI" id="CHEBI:79072"/>
        <dbReference type="ChEBI" id="CHEBI:133411"/>
    </reaction>
    <physiologicalReaction direction="right-to-left" evidence="24">
        <dbReference type="Rhea" id="RHEA:50594"/>
    </physiologicalReaction>
</comment>
<evidence type="ECO:0000256" key="4">
    <source>
        <dbReference type="ARBA" id="ARBA00011981"/>
    </source>
</evidence>
<dbReference type="Pfam" id="PF00107">
    <property type="entry name" value="ADH_zinc_N"/>
    <property type="match status" value="1"/>
</dbReference>
<comment type="similarity">
    <text evidence="2">Belongs to the NADP-dependent oxidoreductase L4BD family.</text>
</comment>
<evidence type="ECO:0000313" key="36">
    <source>
        <dbReference type="EnsemblMetazoa" id="AMAM012230-PA"/>
    </source>
</evidence>
<comment type="catalytic activity">
    <reaction evidence="20">
        <text>octanal + NADP(+) = (2E)-octenal + NADPH + H(+)</text>
        <dbReference type="Rhea" id="RHEA:50780"/>
        <dbReference type="ChEBI" id="CHEBI:15378"/>
        <dbReference type="ChEBI" id="CHEBI:17935"/>
        <dbReference type="ChEBI" id="CHEBI:57783"/>
        <dbReference type="ChEBI" id="CHEBI:58349"/>
        <dbReference type="ChEBI" id="CHEBI:61748"/>
    </reaction>
    <physiologicalReaction direction="right-to-left" evidence="20">
        <dbReference type="Rhea" id="RHEA:50782"/>
    </physiologicalReaction>
</comment>
<dbReference type="EC" id="1.3.1.74" evidence="5"/>
<comment type="catalytic activity">
    <reaction evidence="28">
        <text>4-hydroxynonanal + NADP(+) = (E)-4-hydroxynon-2-enal + NADPH + H(+)</text>
        <dbReference type="Rhea" id="RHEA:64736"/>
        <dbReference type="ChEBI" id="CHEBI:15378"/>
        <dbReference type="ChEBI" id="CHEBI:57783"/>
        <dbReference type="ChEBI" id="CHEBI:58349"/>
        <dbReference type="ChEBI" id="CHEBI:58968"/>
        <dbReference type="ChEBI" id="CHEBI:156112"/>
    </reaction>
    <physiologicalReaction direction="right-to-left" evidence="28">
        <dbReference type="Rhea" id="RHEA:64738"/>
    </physiologicalReaction>
</comment>
<evidence type="ECO:0000256" key="24">
    <source>
        <dbReference type="ARBA" id="ARBA00047878"/>
    </source>
</evidence>
<keyword evidence="9" id="KW-0597">Phosphoprotein</keyword>
<dbReference type="GO" id="GO:0006693">
    <property type="term" value="P:prostaglandin metabolic process"/>
    <property type="evidence" value="ECO:0007669"/>
    <property type="project" value="UniProtKB-KW"/>
</dbReference>
<dbReference type="SUPFAM" id="SSF51735">
    <property type="entry name" value="NAD(P)-binding Rossmann-fold domains"/>
    <property type="match status" value="1"/>
</dbReference>
<evidence type="ECO:0000256" key="25">
    <source>
        <dbReference type="ARBA" id="ARBA00047903"/>
    </source>
</evidence>
<dbReference type="AlphaFoldDB" id="A0A182SS03"/>
<dbReference type="InterPro" id="IPR036291">
    <property type="entry name" value="NAD(P)-bd_dom_sf"/>
</dbReference>
<sequence>MTAYIAQKWIYAKPFTKEPSLENFQLVEEPVPQLQEGEFMIRAMYLSVDPYMRIYTLNSPTGSTMIGGQVGEVIESRNTQFPVGSYAFAQVGWRTISVCNPDQFETRKPYVLPDLGTLPISLGMGALGTVGNTAYFGFLEICNPQPGETVVVSGAAGAVGSMVGQIGKIKGCRVIGIAGSREKCQWLRDIGFDGTINYKEENIGESLKQLAPDGVDCYFDNVGGHTSEAVKGQMKAFGRISVCGTISMYNEQPVQVVDPQRDFVWKQLMQEGFSVHRWTDRWFEGIEQNMQWIRDGKIKVRETFTEGFQNMPHAFIDMMKGGNIGKAVVKV</sequence>
<evidence type="ECO:0000256" key="5">
    <source>
        <dbReference type="ARBA" id="ARBA00012410"/>
    </source>
</evidence>
<keyword evidence="8" id="KW-0644">Prostaglandin metabolism</keyword>
<evidence type="ECO:0000313" key="37">
    <source>
        <dbReference type="Proteomes" id="UP000075901"/>
    </source>
</evidence>
<evidence type="ECO:0000256" key="30">
    <source>
        <dbReference type="ARBA" id="ARBA00048953"/>
    </source>
</evidence>
<evidence type="ECO:0000256" key="9">
    <source>
        <dbReference type="ARBA" id="ARBA00022553"/>
    </source>
</evidence>
<comment type="catalytic activity">
    <reaction evidence="21">
        <text>decanal + NADP(+) = (2E)-decenal + NADPH + H(+)</text>
        <dbReference type="Rhea" id="RHEA:50612"/>
        <dbReference type="ChEBI" id="CHEBI:15378"/>
        <dbReference type="ChEBI" id="CHEBI:31457"/>
        <dbReference type="ChEBI" id="CHEBI:57783"/>
        <dbReference type="ChEBI" id="CHEBI:58349"/>
        <dbReference type="ChEBI" id="CHEBI:133455"/>
    </reaction>
    <physiologicalReaction direction="right-to-left" evidence="21">
        <dbReference type="Rhea" id="RHEA:50614"/>
    </physiologicalReaction>
</comment>
<evidence type="ECO:0000256" key="19">
    <source>
        <dbReference type="ARBA" id="ARBA00033119"/>
    </source>
</evidence>
<accession>A0A182SS03</accession>
<dbReference type="Proteomes" id="UP000075901">
    <property type="component" value="Unassembled WGS sequence"/>
</dbReference>
<dbReference type="Pfam" id="PF16884">
    <property type="entry name" value="ADH_N_2"/>
    <property type="match status" value="1"/>
</dbReference>
<evidence type="ECO:0000256" key="3">
    <source>
        <dbReference type="ARBA" id="ARBA00011852"/>
    </source>
</evidence>